<dbReference type="HOGENOM" id="CLU_3234019_0_0_0"/>
<sequence>MSIFKDFNLRKKNLLITAKNRTGVTSSIMIPEILENDDSNFVM</sequence>
<dbReference type="RefSeq" id="WP_008701694.1">
    <property type="nucleotide sequence ID" value="NZ_AKBT01000001.1"/>
</dbReference>
<accession>A0A140PTR8</accession>
<organism evidence="1">
    <name type="scientific">Fusobacterium animalis 7_1</name>
    <dbReference type="NCBI Taxonomy" id="457405"/>
    <lineage>
        <taxon>Bacteria</taxon>
        <taxon>Fusobacteriati</taxon>
        <taxon>Fusobacteriota</taxon>
        <taxon>Fusobacteriia</taxon>
        <taxon>Fusobacteriales</taxon>
        <taxon>Fusobacteriaceae</taxon>
        <taxon>Fusobacterium</taxon>
    </lineage>
</organism>
<dbReference type="AlphaFoldDB" id="A0A140PTR8"/>
<protein>
    <submittedName>
        <fullName evidence="1">Uncharacterized protein</fullName>
    </submittedName>
</protein>
<proteinExistence type="predicted"/>
<evidence type="ECO:0000313" key="2">
    <source>
        <dbReference type="Proteomes" id="UP000002799"/>
    </source>
</evidence>
<name>A0A140PTR8_9FUSO</name>
<dbReference type="KEGG" id="fne:FSDG_01445"/>
<gene>
    <name evidence="1" type="ORF">FSDG_01445</name>
</gene>
<dbReference type="Proteomes" id="UP000002799">
    <property type="component" value="Chromosome"/>
</dbReference>
<evidence type="ECO:0000313" key="1">
    <source>
        <dbReference type="EMBL" id="EEO42886.1"/>
    </source>
</evidence>
<dbReference type="EMBL" id="CP007062">
    <property type="protein sequence ID" value="EEO42886.1"/>
    <property type="molecule type" value="Genomic_DNA"/>
</dbReference>
<reference evidence="1 2" key="1">
    <citation type="submission" date="2013-11" db="EMBL/GenBank/DDBJ databases">
        <title>The Genome Sequence of Fusobacterium sp. 7_1.</title>
        <authorList>
            <consortium name="The Broad Institute Genome Sequencing Platform"/>
            <person name="Earl A."/>
            <person name="Ward D."/>
            <person name="Feldgarden M."/>
            <person name="Gevers D."/>
            <person name="Strauss J."/>
            <person name="Ambrose C.E."/>
            <person name="Allen-Vercoe E."/>
            <person name="Walker B."/>
            <person name="Young S.K."/>
            <person name="Zeng Q."/>
            <person name="Gargeya S."/>
            <person name="Fitzgerald M."/>
            <person name="Haas B."/>
            <person name="Abouelleil A."/>
            <person name="Alvarado L."/>
            <person name="Arachchi H.M."/>
            <person name="Berlin A.M."/>
            <person name="Chapman S.B."/>
            <person name="Goldberg J."/>
            <person name="Griggs A."/>
            <person name="Gujja S."/>
            <person name="Hansen M."/>
            <person name="Howarth C."/>
            <person name="Imamovic A."/>
            <person name="Larimer J."/>
            <person name="McCowen C."/>
            <person name="Montmayeur A."/>
            <person name="Murphy C."/>
            <person name="Neiman D."/>
            <person name="Pearson M."/>
            <person name="Priest M."/>
            <person name="Roberts A."/>
            <person name="Saif S."/>
            <person name="Shea T."/>
            <person name="Sisk P."/>
            <person name="Sykes S."/>
            <person name="Wortman J."/>
            <person name="Nusbaum C."/>
            <person name="Birren B."/>
        </authorList>
    </citation>
    <scope>NUCLEOTIDE SEQUENCE [LARGE SCALE GENOMIC DNA]</scope>
    <source>
        <strain evidence="1 2">7_1</strain>
    </source>
</reference>